<feature type="region of interest" description="Disordered" evidence="1">
    <location>
        <begin position="105"/>
        <end position="140"/>
    </location>
</feature>
<dbReference type="OrthoDB" id="286509at2"/>
<evidence type="ECO:0008006" key="4">
    <source>
        <dbReference type="Google" id="ProtNLM"/>
    </source>
</evidence>
<evidence type="ECO:0000313" key="2">
    <source>
        <dbReference type="EMBL" id="QDT15730.1"/>
    </source>
</evidence>
<name>A0A517P8N1_9PLAN</name>
<dbReference type="EMBL" id="CP036265">
    <property type="protein sequence ID" value="QDT15730.1"/>
    <property type="molecule type" value="Genomic_DNA"/>
</dbReference>
<gene>
    <name evidence="2" type="ORF">CA12_18220</name>
</gene>
<organism evidence="2 3">
    <name type="scientific">Alienimonas californiensis</name>
    <dbReference type="NCBI Taxonomy" id="2527989"/>
    <lineage>
        <taxon>Bacteria</taxon>
        <taxon>Pseudomonadati</taxon>
        <taxon>Planctomycetota</taxon>
        <taxon>Planctomycetia</taxon>
        <taxon>Planctomycetales</taxon>
        <taxon>Planctomycetaceae</taxon>
        <taxon>Alienimonas</taxon>
    </lineage>
</organism>
<evidence type="ECO:0000256" key="1">
    <source>
        <dbReference type="SAM" id="MobiDB-lite"/>
    </source>
</evidence>
<dbReference type="RefSeq" id="WP_145358638.1">
    <property type="nucleotide sequence ID" value="NZ_CP036265.1"/>
</dbReference>
<dbReference type="KEGG" id="acaf:CA12_18220"/>
<dbReference type="Gene3D" id="3.40.1360.10">
    <property type="match status" value="1"/>
</dbReference>
<keyword evidence="3" id="KW-1185">Reference proteome</keyword>
<evidence type="ECO:0000313" key="3">
    <source>
        <dbReference type="Proteomes" id="UP000318741"/>
    </source>
</evidence>
<proteinExistence type="predicted"/>
<reference evidence="2 3" key="1">
    <citation type="submission" date="2019-02" db="EMBL/GenBank/DDBJ databases">
        <title>Deep-cultivation of Planctomycetes and their phenomic and genomic characterization uncovers novel biology.</title>
        <authorList>
            <person name="Wiegand S."/>
            <person name="Jogler M."/>
            <person name="Boedeker C."/>
            <person name="Pinto D."/>
            <person name="Vollmers J."/>
            <person name="Rivas-Marin E."/>
            <person name="Kohn T."/>
            <person name="Peeters S.H."/>
            <person name="Heuer A."/>
            <person name="Rast P."/>
            <person name="Oberbeckmann S."/>
            <person name="Bunk B."/>
            <person name="Jeske O."/>
            <person name="Meyerdierks A."/>
            <person name="Storesund J.E."/>
            <person name="Kallscheuer N."/>
            <person name="Luecker S."/>
            <person name="Lage O.M."/>
            <person name="Pohl T."/>
            <person name="Merkel B.J."/>
            <person name="Hornburger P."/>
            <person name="Mueller R.-W."/>
            <person name="Bruemmer F."/>
            <person name="Labrenz M."/>
            <person name="Spormann A.M."/>
            <person name="Op den Camp H."/>
            <person name="Overmann J."/>
            <person name="Amann R."/>
            <person name="Jetten M.S.M."/>
            <person name="Mascher T."/>
            <person name="Medema M.H."/>
            <person name="Devos D.P."/>
            <person name="Kaster A.-K."/>
            <person name="Ovreas L."/>
            <person name="Rohde M."/>
            <person name="Galperin M.Y."/>
            <person name="Jogler C."/>
        </authorList>
    </citation>
    <scope>NUCLEOTIDE SEQUENCE [LARGE SCALE GENOMIC DNA]</scope>
    <source>
        <strain evidence="2 3">CA12</strain>
    </source>
</reference>
<accession>A0A517P8N1</accession>
<dbReference type="Proteomes" id="UP000318741">
    <property type="component" value="Chromosome"/>
</dbReference>
<dbReference type="InterPro" id="IPR034154">
    <property type="entry name" value="TOPRIM_DnaG/twinkle"/>
</dbReference>
<dbReference type="CDD" id="cd01029">
    <property type="entry name" value="TOPRIM_primases"/>
    <property type="match status" value="1"/>
</dbReference>
<sequence length="353" mass="36943">MPPFYKSPPGDLAARDRDILARLNLPALAAAAGLTFAGPPSGPWHPCHAAGRTDRTPSASLNADTGVYKDHGSGDRRSFWDLLVLLGAFPDWRAARDHHAAAVGLPAGPAGSRDEQKSAPAVRSRRVRRPAAPVPNPRVSAVARDCRSALTPQRLNALSSSVGLPADAFDKLGVGWCDRRGVWTFPMKAADGALRGLRTRTPAGAKRAVTGSRDGLFLPDAWTDSPPDRPDRLVIAEGPTDTAALLAWGFAAAGRPSAHGAAGIVGDLCRRLSPDEAVILADADEAGRKGADALAAGLLVLVPVVRVCEPPAGVKDARAWFLRGESADEAAALFDAAPPRRLRIRRGGKGVGQ</sequence>
<protein>
    <recommendedName>
        <fullName evidence="4">Toprim domain-containing protein</fullName>
    </recommendedName>
</protein>
<dbReference type="AlphaFoldDB" id="A0A517P8N1"/>